<proteinExistence type="predicted"/>
<gene>
    <name evidence="1" type="ORF">Daus18300_012420</name>
</gene>
<dbReference type="Proteomes" id="UP001583177">
    <property type="component" value="Unassembled WGS sequence"/>
</dbReference>
<name>A0ABR3W2U5_9PEZI</name>
<dbReference type="EMBL" id="JAWRVE010000168">
    <property type="protein sequence ID" value="KAL1851735.1"/>
    <property type="molecule type" value="Genomic_DNA"/>
</dbReference>
<protein>
    <recommendedName>
        <fullName evidence="3">F-box domain-containing protein</fullName>
    </recommendedName>
</protein>
<accession>A0ABR3W2U5</accession>
<evidence type="ECO:0008006" key="3">
    <source>
        <dbReference type="Google" id="ProtNLM"/>
    </source>
</evidence>
<dbReference type="InterPro" id="IPR038883">
    <property type="entry name" value="AN11006-like"/>
</dbReference>
<dbReference type="PANTHER" id="PTHR42085:SF6">
    <property type="entry name" value="F-BOX DOMAIN-CONTAINING PROTEIN"/>
    <property type="match status" value="1"/>
</dbReference>
<organism evidence="1 2">
    <name type="scientific">Diaporthe australafricana</name>
    <dbReference type="NCBI Taxonomy" id="127596"/>
    <lineage>
        <taxon>Eukaryota</taxon>
        <taxon>Fungi</taxon>
        <taxon>Dikarya</taxon>
        <taxon>Ascomycota</taxon>
        <taxon>Pezizomycotina</taxon>
        <taxon>Sordariomycetes</taxon>
        <taxon>Sordariomycetidae</taxon>
        <taxon>Diaporthales</taxon>
        <taxon>Diaporthaceae</taxon>
        <taxon>Diaporthe</taxon>
    </lineage>
</organism>
<comment type="caution">
    <text evidence="1">The sequence shown here is derived from an EMBL/GenBank/DDBJ whole genome shotgun (WGS) entry which is preliminary data.</text>
</comment>
<evidence type="ECO:0000313" key="2">
    <source>
        <dbReference type="Proteomes" id="UP001583177"/>
    </source>
</evidence>
<reference evidence="1 2" key="1">
    <citation type="journal article" date="2024" name="IMA Fungus">
        <title>IMA Genome - F19 : A genome assembly and annotation guide to empower mycologists, including annotated draft genome sequences of Ceratocystis pirilliformis, Diaporthe australafricana, Fusarium ophioides, Paecilomyces lecythidis, and Sporothrix stenoceras.</title>
        <authorList>
            <person name="Aylward J."/>
            <person name="Wilson A.M."/>
            <person name="Visagie C.M."/>
            <person name="Spraker J."/>
            <person name="Barnes I."/>
            <person name="Buitendag C."/>
            <person name="Ceriani C."/>
            <person name="Del Mar Angel L."/>
            <person name="du Plessis D."/>
            <person name="Fuchs T."/>
            <person name="Gasser K."/>
            <person name="Kramer D."/>
            <person name="Li W."/>
            <person name="Munsamy K."/>
            <person name="Piso A."/>
            <person name="Price J.L."/>
            <person name="Sonnekus B."/>
            <person name="Thomas C."/>
            <person name="van der Nest A."/>
            <person name="van Dijk A."/>
            <person name="van Heerden A."/>
            <person name="van Vuuren N."/>
            <person name="Yilmaz N."/>
            <person name="Duong T.A."/>
            <person name="van der Merwe N.A."/>
            <person name="Wingfield M.J."/>
            <person name="Wingfield B.D."/>
        </authorList>
    </citation>
    <scope>NUCLEOTIDE SEQUENCE [LARGE SCALE GENOMIC DNA]</scope>
    <source>
        <strain evidence="1 2">CMW 18300</strain>
    </source>
</reference>
<dbReference type="PANTHER" id="PTHR42085">
    <property type="entry name" value="F-BOX DOMAIN-CONTAINING PROTEIN"/>
    <property type="match status" value="1"/>
</dbReference>
<keyword evidence="2" id="KW-1185">Reference proteome</keyword>
<evidence type="ECO:0000313" key="1">
    <source>
        <dbReference type="EMBL" id="KAL1851735.1"/>
    </source>
</evidence>
<sequence>MPPDSPYGTYMPQRTRLAPLRALTTSSLASLRHLKIVLSEASCHQLKGSVLEGNCCDYVDPFYDRPPNKCKFHDHIPHSGPLQATDPFTQAILDEWQSTVALLASRSVSLDKLELSIVCDVRHDEPETARLAVAPLASLAPLKDCHVRLCREPNAQIQEIAHIAVLRARGISHQLPSTYHRPGIGLKENYSSGSRLLDLPRELRFRILEYTDLITPWKEVTWDGNSAKYSASRCGCDNLDHIGRTCPPSVHHGCQFSCCWLIYPEPSIGCFCRLRHSASSTTCRCWAAPTALLLVCRTIYHDSQVVFFSGNRFVVHDFWAQAPWRHPPLSPHGGYPTQRFAISRFLGDVVPESCLGLLRFVEVVFPPYRYDSWPRDGDPAMKDWISCIGYIKHKVNAPALTVRLYMADTSDWGPQEDRRDMSKVNGHEVLKAYTRILGPLAELGSVGLARFYAHFVWPWTWTEEVQDRVRKQEGGPRWLADKEAVLKERAERWVMAERYGTLYEDGEEPSESLWRLSFFRDF</sequence>